<comment type="caution">
    <text evidence="1">The sequence shown here is derived from an EMBL/GenBank/DDBJ whole genome shotgun (WGS) entry which is preliminary data.</text>
</comment>
<proteinExistence type="predicted"/>
<evidence type="ECO:0000313" key="1">
    <source>
        <dbReference type="EMBL" id="KAI0093110.1"/>
    </source>
</evidence>
<sequence length="909" mass="102324">MPPKKPPAKLLTQRPKSQALVTTGPKEVVQRKTHSKRDADGHKPTTARALVLRNGKYGSMGTGEVILATKMSGREKLELLAEDLVASYAQALATPFNGQKAIKIAEAQYTACLDEIENLRDPILFYHAIKSEAEARKPQLPPVSGKKKQQRKDPMTDSNFIASVVSSRIHNTYMLASAWRLVGLTLTQEIDTDKDSRIRDILGKNPQFRAQYLVLYDMVNILVSLGQQKFAQLATTAPHWSQYFQVNQNRDLSSDQPEYTFSWEQIKGVHKSFLDSIVVELCLPASAYPKQILIHILHEAIDETPRDAKRFPQELWDAMGDLSSTVQLLELLESPLLGPEGEQWKKEERKVPEDFEKWVDAQLFSERASREYSNFQNMLIPIDTELVKAHVVETIWKYVNLNYQGVCGLTVDTLWGLDDLKYRKPSWHARMKDSEKKTETDGPFTSLMSGGMNKAKSGNGKKTYAITDGHESECSMPSLMTISDSSEEMDDRSDSSFDDSDEDEEEESEDEDDHYDEDEEDHLREMLREAMDMAAADPDFYNPRSEAAYFKEAAEEKQGNAFIKLLGSLRGRMFTANPNLKSSKRTEPREQYIGPKPPASAYTPVQPRPKAPPKAKPTPAPQKPGKAQSKHATVEEVSDEDEPTTTPKKKKKKPKKKKKKTVPTPEETTAGPDRTNEVQQSPPPAVAPTPTPLQKQKQTPATPKTAKTPSVKSTASSSTIHPYASTASLPLPTEQAAQSARSYIQKEGLKEKVKVKTRSDQHKLFDISEKKAKRSIFSRFGGKKENEGEPEPKETGDKHGFFTNMTKKTKAYMHQLLHTAEDEKQGIAPLKWEHFLKVMREMGFSYDPSTAGSSVRFDPPDPRDRPITFHKPHPDPTLHPILVRDFGRRLKNAYGWSEADFYTKVANAA</sequence>
<protein>
    <submittedName>
        <fullName evidence="1">Uncharacterized protein</fullName>
    </submittedName>
</protein>
<organism evidence="1 2">
    <name type="scientific">Irpex rosettiformis</name>
    <dbReference type="NCBI Taxonomy" id="378272"/>
    <lineage>
        <taxon>Eukaryota</taxon>
        <taxon>Fungi</taxon>
        <taxon>Dikarya</taxon>
        <taxon>Basidiomycota</taxon>
        <taxon>Agaricomycotina</taxon>
        <taxon>Agaricomycetes</taxon>
        <taxon>Polyporales</taxon>
        <taxon>Irpicaceae</taxon>
        <taxon>Irpex</taxon>
    </lineage>
</organism>
<dbReference type="EMBL" id="MU274902">
    <property type="protein sequence ID" value="KAI0093110.1"/>
    <property type="molecule type" value="Genomic_DNA"/>
</dbReference>
<name>A0ACB8UFQ5_9APHY</name>
<gene>
    <name evidence="1" type="ORF">BDY19DRAFT_989781</name>
</gene>
<reference evidence="1" key="1">
    <citation type="journal article" date="2021" name="Environ. Microbiol.">
        <title>Gene family expansions and transcriptome signatures uncover fungal adaptations to wood decay.</title>
        <authorList>
            <person name="Hage H."/>
            <person name="Miyauchi S."/>
            <person name="Viragh M."/>
            <person name="Drula E."/>
            <person name="Min B."/>
            <person name="Chaduli D."/>
            <person name="Navarro D."/>
            <person name="Favel A."/>
            <person name="Norest M."/>
            <person name="Lesage-Meessen L."/>
            <person name="Balint B."/>
            <person name="Merenyi Z."/>
            <person name="de Eugenio L."/>
            <person name="Morin E."/>
            <person name="Martinez A.T."/>
            <person name="Baldrian P."/>
            <person name="Stursova M."/>
            <person name="Martinez M.J."/>
            <person name="Novotny C."/>
            <person name="Magnuson J.K."/>
            <person name="Spatafora J.W."/>
            <person name="Maurice S."/>
            <person name="Pangilinan J."/>
            <person name="Andreopoulos W."/>
            <person name="LaButti K."/>
            <person name="Hundley H."/>
            <person name="Na H."/>
            <person name="Kuo A."/>
            <person name="Barry K."/>
            <person name="Lipzen A."/>
            <person name="Henrissat B."/>
            <person name="Riley R."/>
            <person name="Ahrendt S."/>
            <person name="Nagy L.G."/>
            <person name="Grigoriev I.V."/>
            <person name="Martin F."/>
            <person name="Rosso M.N."/>
        </authorList>
    </citation>
    <scope>NUCLEOTIDE SEQUENCE</scope>
    <source>
        <strain evidence="1">CBS 384.51</strain>
    </source>
</reference>
<accession>A0ACB8UFQ5</accession>
<keyword evidence="2" id="KW-1185">Reference proteome</keyword>
<dbReference type="Proteomes" id="UP001055072">
    <property type="component" value="Unassembled WGS sequence"/>
</dbReference>
<evidence type="ECO:0000313" key="2">
    <source>
        <dbReference type="Proteomes" id="UP001055072"/>
    </source>
</evidence>